<dbReference type="GO" id="GO:0000271">
    <property type="term" value="P:polysaccharide biosynthetic process"/>
    <property type="evidence" value="ECO:0007669"/>
    <property type="project" value="InterPro"/>
</dbReference>
<evidence type="ECO:0000259" key="6">
    <source>
        <dbReference type="Pfam" id="PF04138"/>
    </source>
</evidence>
<dbReference type="AlphaFoldDB" id="A0A1X7PFL5"/>
<dbReference type="OrthoDB" id="7999547at2"/>
<keyword evidence="3 5" id="KW-1133">Transmembrane helix</keyword>
<feature type="transmembrane region" description="Helical" evidence="5">
    <location>
        <begin position="77"/>
        <end position="97"/>
    </location>
</feature>
<dbReference type="Pfam" id="PF04138">
    <property type="entry name" value="GtrA_DPMS_TM"/>
    <property type="match status" value="1"/>
</dbReference>
<feature type="transmembrane region" description="Helical" evidence="5">
    <location>
        <begin position="103"/>
        <end position="129"/>
    </location>
</feature>
<feature type="transmembrane region" description="Helical" evidence="5">
    <location>
        <begin position="48"/>
        <end position="65"/>
    </location>
</feature>
<evidence type="ECO:0000256" key="1">
    <source>
        <dbReference type="ARBA" id="ARBA00004141"/>
    </source>
</evidence>
<protein>
    <submittedName>
        <fullName evidence="7">Putative flippase GtrA (Transmembrane translocase of bactoprenol-linked glucose)</fullName>
    </submittedName>
</protein>
<evidence type="ECO:0000256" key="3">
    <source>
        <dbReference type="ARBA" id="ARBA00022989"/>
    </source>
</evidence>
<proteinExistence type="predicted"/>
<reference evidence="7 8" key="1">
    <citation type="submission" date="2017-04" db="EMBL/GenBank/DDBJ databases">
        <authorList>
            <person name="Afonso C.L."/>
            <person name="Miller P.J."/>
            <person name="Scott M.A."/>
            <person name="Spackman E."/>
            <person name="Goraichik I."/>
            <person name="Dimitrov K.M."/>
            <person name="Suarez D.L."/>
            <person name="Swayne D.E."/>
        </authorList>
    </citation>
    <scope>NUCLEOTIDE SEQUENCE [LARGE SCALE GENOMIC DNA]</scope>
    <source>
        <strain evidence="7 8">B5P</strain>
    </source>
</reference>
<sequence>MAGADDLRRYARRLTAFVGIGAFNTIAFFLISTALFQWAGLSATACGYIAYAVLVPVSFFGHRRITFSSNGAIAREWLKFCVIQAVNLAIVGVATAFAESGLIPGWVSFALISVLIPALNFVIFQLWVFSGRAA</sequence>
<dbReference type="EMBL" id="FXBL01000004">
    <property type="protein sequence ID" value="SMH49680.1"/>
    <property type="molecule type" value="Genomic_DNA"/>
</dbReference>
<keyword evidence="4 5" id="KW-0472">Membrane</keyword>
<dbReference type="GO" id="GO:0016020">
    <property type="term" value="C:membrane"/>
    <property type="evidence" value="ECO:0007669"/>
    <property type="project" value="UniProtKB-SubCell"/>
</dbReference>
<evidence type="ECO:0000256" key="5">
    <source>
        <dbReference type="SAM" id="Phobius"/>
    </source>
</evidence>
<evidence type="ECO:0000313" key="8">
    <source>
        <dbReference type="Proteomes" id="UP000193083"/>
    </source>
</evidence>
<evidence type="ECO:0000256" key="2">
    <source>
        <dbReference type="ARBA" id="ARBA00022692"/>
    </source>
</evidence>
<dbReference type="RefSeq" id="WP_085465720.1">
    <property type="nucleotide sequence ID" value="NZ_FXBL01000004.1"/>
</dbReference>
<dbReference type="Proteomes" id="UP000193083">
    <property type="component" value="Unassembled WGS sequence"/>
</dbReference>
<organism evidence="7 8">
    <name type="scientific">Mesorhizobium australicum</name>
    <dbReference type="NCBI Taxonomy" id="536018"/>
    <lineage>
        <taxon>Bacteria</taxon>
        <taxon>Pseudomonadati</taxon>
        <taxon>Pseudomonadota</taxon>
        <taxon>Alphaproteobacteria</taxon>
        <taxon>Hyphomicrobiales</taxon>
        <taxon>Phyllobacteriaceae</taxon>
        <taxon>Mesorhizobium</taxon>
    </lineage>
</organism>
<accession>A0A1X7PFL5</accession>
<name>A0A1X7PFL5_9HYPH</name>
<feature type="domain" description="GtrA/DPMS transmembrane" evidence="6">
    <location>
        <begin position="17"/>
        <end position="129"/>
    </location>
</feature>
<comment type="subcellular location">
    <subcellularLocation>
        <location evidence="1">Membrane</location>
        <topology evidence="1">Multi-pass membrane protein</topology>
    </subcellularLocation>
</comment>
<evidence type="ECO:0000313" key="7">
    <source>
        <dbReference type="EMBL" id="SMH49680.1"/>
    </source>
</evidence>
<evidence type="ECO:0000256" key="4">
    <source>
        <dbReference type="ARBA" id="ARBA00023136"/>
    </source>
</evidence>
<gene>
    <name evidence="7" type="ORF">SAMN02982922_3975</name>
</gene>
<feature type="transmembrane region" description="Helical" evidence="5">
    <location>
        <begin position="14"/>
        <end position="36"/>
    </location>
</feature>
<dbReference type="InterPro" id="IPR007267">
    <property type="entry name" value="GtrA_DPMS_TM"/>
</dbReference>
<keyword evidence="2 5" id="KW-0812">Transmembrane</keyword>
<keyword evidence="8" id="KW-1185">Reference proteome</keyword>